<dbReference type="GO" id="GO:0003723">
    <property type="term" value="F:RNA binding"/>
    <property type="evidence" value="ECO:0007669"/>
    <property type="project" value="InterPro"/>
</dbReference>
<keyword evidence="3 5" id="KW-0819">tRNA processing</keyword>
<keyword evidence="4 5" id="KW-0413">Isomerase</keyword>
<dbReference type="PANTHER" id="PTHR13767">
    <property type="entry name" value="TRNA-PSEUDOURIDINE SYNTHASE"/>
    <property type="match status" value="1"/>
</dbReference>
<dbReference type="HAMAP" id="MF_01080">
    <property type="entry name" value="TruB_bact"/>
    <property type="match status" value="1"/>
</dbReference>
<comment type="similarity">
    <text evidence="2 5">Belongs to the pseudouridine synthase TruB family. Type 1 subfamily.</text>
</comment>
<dbReference type="EMBL" id="JJMM01000011">
    <property type="protein sequence ID" value="KDR95210.1"/>
    <property type="molecule type" value="Genomic_DNA"/>
</dbReference>
<evidence type="ECO:0000313" key="8">
    <source>
        <dbReference type="EMBL" id="KDR95210.1"/>
    </source>
</evidence>
<name>A0A069RGC2_PEPLI</name>
<dbReference type="FunFam" id="3.30.2350.10:FF:000011">
    <property type="entry name" value="tRNA pseudouridine synthase B"/>
    <property type="match status" value="1"/>
</dbReference>
<evidence type="ECO:0000259" key="7">
    <source>
        <dbReference type="Pfam" id="PF16198"/>
    </source>
</evidence>
<dbReference type="GO" id="GO:0031119">
    <property type="term" value="P:tRNA pseudouridine synthesis"/>
    <property type="evidence" value="ECO:0007669"/>
    <property type="project" value="UniProtKB-UniRule"/>
</dbReference>
<keyword evidence="9" id="KW-1185">Reference proteome</keyword>
<dbReference type="InterPro" id="IPR032819">
    <property type="entry name" value="TruB_C"/>
</dbReference>
<dbReference type="PANTHER" id="PTHR13767:SF2">
    <property type="entry name" value="PSEUDOURIDYLATE SYNTHASE TRUB1"/>
    <property type="match status" value="1"/>
</dbReference>
<evidence type="ECO:0000256" key="1">
    <source>
        <dbReference type="ARBA" id="ARBA00000385"/>
    </source>
</evidence>
<accession>A0A069RGC2</accession>
<reference evidence="8 9" key="1">
    <citation type="submission" date="2014-03" db="EMBL/GenBank/DDBJ databases">
        <title>Genome sequence of Clostridium litorale W6, DSM 5388.</title>
        <authorList>
            <person name="Poehlein A."/>
            <person name="Jagirdar A."/>
            <person name="Khonsari B."/>
            <person name="Chibani C.M."/>
            <person name="Gutierrez Gutierrez D.A."/>
            <person name="Davydova E."/>
            <person name="Alghaithi H.S."/>
            <person name="Nair K.P."/>
            <person name="Dhamotharan K."/>
            <person name="Chandran L."/>
            <person name="G W."/>
            <person name="Daniel R."/>
        </authorList>
    </citation>
    <scope>NUCLEOTIDE SEQUENCE [LARGE SCALE GENOMIC DNA]</scope>
    <source>
        <strain evidence="8 9">W6</strain>
    </source>
</reference>
<feature type="active site" description="Nucleophile" evidence="5">
    <location>
        <position position="38"/>
    </location>
</feature>
<gene>
    <name evidence="5 8" type="primary">truB</name>
    <name evidence="8" type="ORF">CLIT_11c02390</name>
</gene>
<dbReference type="NCBIfam" id="TIGR00431">
    <property type="entry name" value="TruB"/>
    <property type="match status" value="1"/>
</dbReference>
<dbReference type="RefSeq" id="WP_038265313.1">
    <property type="nucleotide sequence ID" value="NZ_FSRH01000002.1"/>
</dbReference>
<dbReference type="Proteomes" id="UP000027946">
    <property type="component" value="Unassembled WGS sequence"/>
</dbReference>
<evidence type="ECO:0000259" key="6">
    <source>
        <dbReference type="Pfam" id="PF01509"/>
    </source>
</evidence>
<dbReference type="InterPro" id="IPR014780">
    <property type="entry name" value="tRNA_psdUridine_synth_TruB"/>
</dbReference>
<dbReference type="Pfam" id="PF01509">
    <property type="entry name" value="TruB_N"/>
    <property type="match status" value="1"/>
</dbReference>
<sequence length="300" mass="32825">MDGIVNILKPTGMTSHDVVSRVRRIFGQKKVGHTGTLDPNAAGVLPICLGKGTKVSEFLLGSRKKYRVELTLGTQTDTYDSFGQITGKGDPSGIKKEDIIAAVESFEGEQMQVPPIYSALKVNGKKLYELARKGVSDVEIKARKIHIYDIYIVSIEGSRVMFDVECSKGTYVRSICSDIGEKLGCGAYMSFLLRVFSGPFNIENTVTLEELQKAVEEGNSESMVMEVDSVLMEYQPVEINRGALKSFVNGAIIYSKGIISKKALQTEGEIVRVYCDSKFYGLAAVSIENGTTLKCCKLLA</sequence>
<dbReference type="eggNOG" id="COG0130">
    <property type="taxonomic scope" value="Bacteria"/>
</dbReference>
<dbReference type="InterPro" id="IPR002501">
    <property type="entry name" value="PsdUridine_synth_N"/>
</dbReference>
<dbReference type="GO" id="GO:1990481">
    <property type="term" value="P:mRNA pseudouridine synthesis"/>
    <property type="evidence" value="ECO:0007669"/>
    <property type="project" value="TreeGrafter"/>
</dbReference>
<organism evidence="8 9">
    <name type="scientific">Peptoclostridium litorale DSM 5388</name>
    <dbReference type="NCBI Taxonomy" id="1121324"/>
    <lineage>
        <taxon>Bacteria</taxon>
        <taxon>Bacillati</taxon>
        <taxon>Bacillota</taxon>
        <taxon>Clostridia</taxon>
        <taxon>Peptostreptococcales</taxon>
        <taxon>Peptoclostridiaceae</taxon>
        <taxon>Peptoclostridium</taxon>
    </lineage>
</organism>
<protein>
    <recommendedName>
        <fullName evidence="5">tRNA pseudouridine synthase B</fullName>
        <ecNumber evidence="5">5.4.99.25</ecNumber>
    </recommendedName>
    <alternativeName>
        <fullName evidence="5">tRNA pseudouridine(55) synthase</fullName>
        <shortName evidence="5">Psi55 synthase</shortName>
    </alternativeName>
    <alternativeName>
        <fullName evidence="5">tRNA pseudouridylate synthase</fullName>
    </alternativeName>
    <alternativeName>
        <fullName evidence="5">tRNA-uridine isomerase</fullName>
    </alternativeName>
</protein>
<dbReference type="Pfam" id="PF16198">
    <property type="entry name" value="TruB_C_2"/>
    <property type="match status" value="1"/>
</dbReference>
<feature type="domain" description="tRNA pseudouridylate synthase B C-terminal" evidence="7">
    <location>
        <begin position="173"/>
        <end position="228"/>
    </location>
</feature>
<dbReference type="Gene3D" id="3.30.2350.10">
    <property type="entry name" value="Pseudouridine synthase"/>
    <property type="match status" value="1"/>
</dbReference>
<evidence type="ECO:0000256" key="3">
    <source>
        <dbReference type="ARBA" id="ARBA00022694"/>
    </source>
</evidence>
<evidence type="ECO:0000256" key="4">
    <source>
        <dbReference type="ARBA" id="ARBA00023235"/>
    </source>
</evidence>
<dbReference type="InterPro" id="IPR020103">
    <property type="entry name" value="PsdUridine_synth_cat_dom_sf"/>
</dbReference>
<dbReference type="CDD" id="cd02573">
    <property type="entry name" value="PseudoU_synth_EcTruB"/>
    <property type="match status" value="1"/>
</dbReference>
<dbReference type="STRING" id="1121324.CLIT_11c02390"/>
<dbReference type="OrthoDB" id="9802309at2"/>
<comment type="function">
    <text evidence="5">Responsible for synthesis of pseudouridine from uracil-55 in the psi GC loop of transfer RNAs.</text>
</comment>
<proteinExistence type="inferred from homology"/>
<feature type="domain" description="Pseudouridine synthase II N-terminal" evidence="6">
    <location>
        <begin position="23"/>
        <end position="172"/>
    </location>
</feature>
<dbReference type="EC" id="5.4.99.25" evidence="5"/>
<comment type="caution">
    <text evidence="8">The sequence shown here is derived from an EMBL/GenBank/DDBJ whole genome shotgun (WGS) entry which is preliminary data.</text>
</comment>
<dbReference type="AlphaFoldDB" id="A0A069RGC2"/>
<comment type="catalytic activity">
    <reaction evidence="1 5">
        <text>uridine(55) in tRNA = pseudouridine(55) in tRNA</text>
        <dbReference type="Rhea" id="RHEA:42532"/>
        <dbReference type="Rhea" id="RHEA-COMP:10101"/>
        <dbReference type="Rhea" id="RHEA-COMP:10102"/>
        <dbReference type="ChEBI" id="CHEBI:65314"/>
        <dbReference type="ChEBI" id="CHEBI:65315"/>
        <dbReference type="EC" id="5.4.99.25"/>
    </reaction>
</comment>
<evidence type="ECO:0000256" key="5">
    <source>
        <dbReference type="HAMAP-Rule" id="MF_01080"/>
    </source>
</evidence>
<dbReference type="GO" id="GO:0160148">
    <property type="term" value="F:tRNA pseudouridine(55) synthase activity"/>
    <property type="evidence" value="ECO:0007669"/>
    <property type="project" value="UniProtKB-EC"/>
</dbReference>
<evidence type="ECO:0000313" key="9">
    <source>
        <dbReference type="Proteomes" id="UP000027946"/>
    </source>
</evidence>
<dbReference type="SUPFAM" id="SSF55120">
    <property type="entry name" value="Pseudouridine synthase"/>
    <property type="match status" value="1"/>
</dbReference>
<evidence type="ECO:0000256" key="2">
    <source>
        <dbReference type="ARBA" id="ARBA00005642"/>
    </source>
</evidence>